<dbReference type="SUPFAM" id="SSF52540">
    <property type="entry name" value="P-loop containing nucleoside triphosphate hydrolases"/>
    <property type="match status" value="1"/>
</dbReference>
<dbReference type="Gene3D" id="3.40.50.300">
    <property type="entry name" value="P-loop containing nucleotide triphosphate hydrolases"/>
    <property type="match status" value="1"/>
</dbReference>
<evidence type="ECO:0000256" key="3">
    <source>
        <dbReference type="ARBA" id="ARBA00022840"/>
    </source>
</evidence>
<accession>A0A939QBF8</accession>
<evidence type="ECO:0000313" key="7">
    <source>
        <dbReference type="EMBL" id="MBO2989150.1"/>
    </source>
</evidence>
<name>A0A939QBF8_9MICO</name>
<keyword evidence="2" id="KW-0547">Nucleotide-binding</keyword>
<dbReference type="Proteomes" id="UP000668403">
    <property type="component" value="Unassembled WGS sequence"/>
</dbReference>
<dbReference type="Pfam" id="PF00005">
    <property type="entry name" value="ABC_tran"/>
    <property type="match status" value="1"/>
</dbReference>
<keyword evidence="8" id="KW-1185">Reference proteome</keyword>
<evidence type="ECO:0000256" key="1">
    <source>
        <dbReference type="ARBA" id="ARBA00022448"/>
    </source>
</evidence>
<dbReference type="FunFam" id="3.40.50.300:FF:000425">
    <property type="entry name" value="Probable ABC transporter, ATP-binding subunit"/>
    <property type="match status" value="1"/>
</dbReference>
<keyword evidence="3 7" id="KW-0067">ATP-binding</keyword>
<reference evidence="7" key="1">
    <citation type="submission" date="2021-03" db="EMBL/GenBank/DDBJ databases">
        <title>Leucobacter chromiisoli sp. nov., isolated from chromium-containing soil of chemical plant.</title>
        <authorList>
            <person name="Xu Z."/>
        </authorList>
    </citation>
    <scope>NUCLEOTIDE SEQUENCE</scope>
    <source>
        <strain evidence="7">K 70/01</strain>
    </source>
</reference>
<dbReference type="InterPro" id="IPR027417">
    <property type="entry name" value="P-loop_NTPase"/>
</dbReference>
<dbReference type="PANTHER" id="PTHR42781">
    <property type="entry name" value="SPERMIDINE/PUTRESCINE IMPORT ATP-BINDING PROTEIN POTA"/>
    <property type="match status" value="1"/>
</dbReference>
<evidence type="ECO:0000256" key="2">
    <source>
        <dbReference type="ARBA" id="ARBA00022741"/>
    </source>
</evidence>
<dbReference type="InterPro" id="IPR003593">
    <property type="entry name" value="AAA+_ATPase"/>
</dbReference>
<dbReference type="AlphaFoldDB" id="A0A939QBF8"/>
<protein>
    <recommendedName>
        <fullName evidence="4">ABC-type quaternary amine transporter</fullName>
        <ecNumber evidence="4">7.6.2.9</ecNumber>
    </recommendedName>
</protein>
<dbReference type="PROSITE" id="PS00211">
    <property type="entry name" value="ABC_TRANSPORTER_1"/>
    <property type="match status" value="1"/>
</dbReference>
<feature type="domain" description="ABC transporter" evidence="6">
    <location>
        <begin position="12"/>
        <end position="242"/>
    </location>
</feature>
<dbReference type="GO" id="GO:0016887">
    <property type="term" value="F:ATP hydrolysis activity"/>
    <property type="evidence" value="ECO:0007669"/>
    <property type="project" value="InterPro"/>
</dbReference>
<dbReference type="GO" id="GO:0005524">
    <property type="term" value="F:ATP binding"/>
    <property type="evidence" value="ECO:0007669"/>
    <property type="project" value="UniProtKB-KW"/>
</dbReference>
<evidence type="ECO:0000313" key="8">
    <source>
        <dbReference type="Proteomes" id="UP000668403"/>
    </source>
</evidence>
<evidence type="ECO:0000256" key="5">
    <source>
        <dbReference type="SAM" id="MobiDB-lite"/>
    </source>
</evidence>
<dbReference type="EMBL" id="JAGFBF010000001">
    <property type="protein sequence ID" value="MBO2989150.1"/>
    <property type="molecule type" value="Genomic_DNA"/>
</dbReference>
<dbReference type="RefSeq" id="WP_208237006.1">
    <property type="nucleotide sequence ID" value="NZ_BAAAQU010000001.1"/>
</dbReference>
<dbReference type="PROSITE" id="PS50893">
    <property type="entry name" value="ABC_TRANSPORTER_2"/>
    <property type="match status" value="1"/>
</dbReference>
<keyword evidence="1" id="KW-0813">Transport</keyword>
<dbReference type="GO" id="GO:0015418">
    <property type="term" value="F:ABC-type quaternary ammonium compound transporting activity"/>
    <property type="evidence" value="ECO:0007669"/>
    <property type="project" value="UniProtKB-EC"/>
</dbReference>
<proteinExistence type="predicted"/>
<evidence type="ECO:0000259" key="6">
    <source>
        <dbReference type="PROSITE" id="PS50893"/>
    </source>
</evidence>
<comment type="caution">
    <text evidence="7">The sequence shown here is derived from an EMBL/GenBank/DDBJ whole genome shotgun (WGS) entry which is preliminary data.</text>
</comment>
<gene>
    <name evidence="7" type="ORF">J4H85_03955</name>
</gene>
<dbReference type="PANTHER" id="PTHR42781:SF4">
    <property type="entry name" value="SPERMIDINE_PUTRESCINE IMPORT ATP-BINDING PROTEIN POTA"/>
    <property type="match status" value="1"/>
</dbReference>
<dbReference type="InterPro" id="IPR003439">
    <property type="entry name" value="ABC_transporter-like_ATP-bd"/>
</dbReference>
<dbReference type="EC" id="7.6.2.9" evidence="4"/>
<dbReference type="SMART" id="SM00382">
    <property type="entry name" value="AAA"/>
    <property type="match status" value="1"/>
</dbReference>
<organism evidence="7 8">
    <name type="scientific">Leucobacter tardus</name>
    <dbReference type="NCBI Taxonomy" id="501483"/>
    <lineage>
        <taxon>Bacteria</taxon>
        <taxon>Bacillati</taxon>
        <taxon>Actinomycetota</taxon>
        <taxon>Actinomycetes</taxon>
        <taxon>Micrococcales</taxon>
        <taxon>Microbacteriaceae</taxon>
        <taxon>Leucobacter</taxon>
    </lineage>
</organism>
<evidence type="ECO:0000256" key="4">
    <source>
        <dbReference type="ARBA" id="ARBA00066388"/>
    </source>
</evidence>
<dbReference type="InterPro" id="IPR050093">
    <property type="entry name" value="ABC_SmlMolc_Importer"/>
</dbReference>
<sequence length="378" mass="40553">MPHSHDHDPRGLILSDLTKTYGGKTVLHGVDLAVQPGEFVSLLGPSGCGKSTALKIIGGFEPATAGSVRIGGVDLTRVPAKRRGTGIVFQQYSLFPHLTAAQNIEFGLKVRREPKAARRRTVDDLLALIGLEPHAARYPHQLSGGQQQRVALARALAVEPNVLLLDEPLSALDARVRERLRDEITRIHRERGTTTIMVTHDQEEALAMADRVAVMHEGRIAQFATPETIYSSPEAGFVAGFIGVMNRVAPDEVTADTVHVFGSGIPRDRVTLDEFGQALFRPENLTVEPSTAGRSIITDLTLRGGLTSATVLLSGLEQSVRVDLPTGQAARLQRGDRVDVGIASHARPTSGEHRDLRVSASETDATGGDRRGPQGGVA</sequence>
<dbReference type="InterPro" id="IPR017871">
    <property type="entry name" value="ABC_transporter-like_CS"/>
</dbReference>
<feature type="region of interest" description="Disordered" evidence="5">
    <location>
        <begin position="342"/>
        <end position="378"/>
    </location>
</feature>